<dbReference type="EnsemblPlants" id="PNT63768">
    <property type="protein sequence ID" value="PNT63768"/>
    <property type="gene ID" value="BRADI_4g20765v3"/>
</dbReference>
<dbReference type="Gramene" id="PNT63768">
    <property type="protein sequence ID" value="PNT63768"/>
    <property type="gene ID" value="BRADI_4g20765v3"/>
</dbReference>
<reference evidence="2" key="3">
    <citation type="submission" date="2018-08" db="UniProtKB">
        <authorList>
            <consortium name="EnsemblPlants"/>
        </authorList>
    </citation>
    <scope>IDENTIFICATION</scope>
    <source>
        <strain evidence="2">cv. Bd21</strain>
    </source>
</reference>
<dbReference type="AlphaFoldDB" id="A0A2K2CP08"/>
<name>A0A2K2CP08_BRADI</name>
<reference evidence="1 2" key="1">
    <citation type="journal article" date="2010" name="Nature">
        <title>Genome sequencing and analysis of the model grass Brachypodium distachyon.</title>
        <authorList>
            <consortium name="International Brachypodium Initiative"/>
        </authorList>
    </citation>
    <scope>NUCLEOTIDE SEQUENCE [LARGE SCALE GENOMIC DNA]</scope>
    <source>
        <strain evidence="1 2">Bd21</strain>
    </source>
</reference>
<sequence length="212" mass="23445">MATVCLEDTFQPMRISPPPCRVWSCNWELFWCGLRSLLGGSPMCLLYRWRLPLPRLLQRLLQLCSTCRRSLLSTSLTRGQIVFFGPCSPRFRASDEVDVPVAQPAELVLDLNPCSLGSDVQCSPTVTLSCAEIIPPVEMPCLLEEMPRRGGHPISSPKVKKNGGFNVAHMMKAFGAPYENPMDVAALPTTVADFINKFTCKPQCSMLGTPMP</sequence>
<evidence type="ECO:0000313" key="1">
    <source>
        <dbReference type="EMBL" id="PNT63768.1"/>
    </source>
</evidence>
<evidence type="ECO:0000313" key="3">
    <source>
        <dbReference type="Proteomes" id="UP000008810"/>
    </source>
</evidence>
<reference evidence="1" key="2">
    <citation type="submission" date="2017-06" db="EMBL/GenBank/DDBJ databases">
        <title>WGS assembly of Brachypodium distachyon.</title>
        <authorList>
            <consortium name="The International Brachypodium Initiative"/>
            <person name="Lucas S."/>
            <person name="Harmon-Smith M."/>
            <person name="Lail K."/>
            <person name="Tice H."/>
            <person name="Grimwood J."/>
            <person name="Bruce D."/>
            <person name="Barry K."/>
            <person name="Shu S."/>
            <person name="Lindquist E."/>
            <person name="Wang M."/>
            <person name="Pitluck S."/>
            <person name="Vogel J.P."/>
            <person name="Garvin D.F."/>
            <person name="Mockler T.C."/>
            <person name="Schmutz J."/>
            <person name="Rokhsar D."/>
            <person name="Bevan M.W."/>
        </authorList>
    </citation>
    <scope>NUCLEOTIDE SEQUENCE</scope>
    <source>
        <strain evidence="1">Bd21</strain>
    </source>
</reference>
<proteinExistence type="predicted"/>
<dbReference type="EMBL" id="CM000883">
    <property type="protein sequence ID" value="PNT63768.1"/>
    <property type="molecule type" value="Genomic_DNA"/>
</dbReference>
<accession>A0A2K2CP08</accession>
<organism evidence="1">
    <name type="scientific">Brachypodium distachyon</name>
    <name type="common">Purple false brome</name>
    <name type="synonym">Trachynia distachya</name>
    <dbReference type="NCBI Taxonomy" id="15368"/>
    <lineage>
        <taxon>Eukaryota</taxon>
        <taxon>Viridiplantae</taxon>
        <taxon>Streptophyta</taxon>
        <taxon>Embryophyta</taxon>
        <taxon>Tracheophyta</taxon>
        <taxon>Spermatophyta</taxon>
        <taxon>Magnoliopsida</taxon>
        <taxon>Liliopsida</taxon>
        <taxon>Poales</taxon>
        <taxon>Poaceae</taxon>
        <taxon>BOP clade</taxon>
        <taxon>Pooideae</taxon>
        <taxon>Stipodae</taxon>
        <taxon>Brachypodieae</taxon>
        <taxon>Brachypodium</taxon>
    </lineage>
</organism>
<dbReference type="InParanoid" id="A0A2K2CP08"/>
<protein>
    <submittedName>
        <fullName evidence="1 2">Uncharacterized protein</fullName>
    </submittedName>
</protein>
<dbReference type="ExpressionAtlas" id="A0A2K2CP08">
    <property type="expression patterns" value="baseline"/>
</dbReference>
<keyword evidence="3" id="KW-1185">Reference proteome</keyword>
<dbReference type="Proteomes" id="UP000008810">
    <property type="component" value="Chromosome 4"/>
</dbReference>
<gene>
    <name evidence="1" type="ORF">BRADI_4g20765v3</name>
</gene>
<evidence type="ECO:0000313" key="2">
    <source>
        <dbReference type="EnsemblPlants" id="PNT63768"/>
    </source>
</evidence>